<dbReference type="Proteomes" id="UP000018040">
    <property type="component" value="Unassembled WGS sequence"/>
</dbReference>
<proteinExistence type="predicted"/>
<dbReference type="AlphaFoldDB" id="V6U066"/>
<sequence>MVGASLHRYCPDCTGVLAGSTCNAIHSGHCPAEVGSVHGTRAASSGGRAWQRRCAAAGLGGG</sequence>
<comment type="caution">
    <text evidence="1">The sequence shown here is derived from an EMBL/GenBank/DDBJ whole genome shotgun (WGS) entry which is preliminary data.</text>
</comment>
<evidence type="ECO:0000313" key="2">
    <source>
        <dbReference type="Proteomes" id="UP000018040"/>
    </source>
</evidence>
<dbReference type="EMBL" id="AHHH01000027">
    <property type="protein sequence ID" value="ESU44229.1"/>
    <property type="molecule type" value="Genomic_DNA"/>
</dbReference>
<reference evidence="2" key="1">
    <citation type="submission" date="2012-02" db="EMBL/GenBank/DDBJ databases">
        <title>Genome sequencing of Giardia lamblia Genotypes A2 and B isolates (DH and GS) and comparative analysis with the genomes of Genotypes A1 and E (WB and Pig).</title>
        <authorList>
            <person name="Adam R."/>
            <person name="Dahlstrom E."/>
            <person name="Martens C."/>
            <person name="Bruno D."/>
            <person name="Barbian K."/>
            <person name="Porcella S.F."/>
            <person name="Nash T."/>
        </authorList>
    </citation>
    <scope>NUCLEOTIDE SEQUENCE</scope>
    <source>
        <strain evidence="2">GS</strain>
    </source>
</reference>
<organism evidence="1 2">
    <name type="scientific">Giardia intestinalis</name>
    <name type="common">Giardia lamblia</name>
    <dbReference type="NCBI Taxonomy" id="5741"/>
    <lineage>
        <taxon>Eukaryota</taxon>
        <taxon>Metamonada</taxon>
        <taxon>Diplomonadida</taxon>
        <taxon>Hexamitidae</taxon>
        <taxon>Giardiinae</taxon>
        <taxon>Giardia</taxon>
    </lineage>
</organism>
<gene>
    <name evidence="1" type="ORF">GSB_151211</name>
</gene>
<reference evidence="1 2" key="2">
    <citation type="journal article" date="2013" name="Genome Biol. Evol.">
        <title>Genome sequencing of Giardia lamblia genotypes A2 and B isolates (DH and GS) and comparative analysis with the genomes of genotypes A1 and E (WB and Pig).</title>
        <authorList>
            <person name="Adam R.D."/>
            <person name="Dahlstrom E.W."/>
            <person name="Martens C.A."/>
            <person name="Bruno D.P."/>
            <person name="Barbian K.D."/>
            <person name="Ricklefs S.M."/>
            <person name="Hernandez M.M."/>
            <person name="Narla N.P."/>
            <person name="Patel R.B."/>
            <person name="Porcella S.F."/>
            <person name="Nash T.E."/>
        </authorList>
    </citation>
    <scope>NUCLEOTIDE SEQUENCE [LARGE SCALE GENOMIC DNA]</scope>
    <source>
        <strain evidence="1 2">GS</strain>
    </source>
</reference>
<evidence type="ECO:0000313" key="1">
    <source>
        <dbReference type="EMBL" id="ESU44229.1"/>
    </source>
</evidence>
<accession>V6U066</accession>
<name>V6U066_GIAIN</name>
<protein>
    <submittedName>
        <fullName evidence="1">Hydrogenase-1</fullName>
    </submittedName>
</protein>